<gene>
    <name evidence="2" type="ORF">JQS43_15815</name>
</gene>
<protein>
    <recommendedName>
        <fullName evidence="1">Formyl transferase N-terminal domain-containing protein</fullName>
    </recommendedName>
</protein>
<dbReference type="SUPFAM" id="SSF53328">
    <property type="entry name" value="Formyltransferase"/>
    <property type="match status" value="1"/>
</dbReference>
<dbReference type="GO" id="GO:0005829">
    <property type="term" value="C:cytosol"/>
    <property type="evidence" value="ECO:0007669"/>
    <property type="project" value="TreeGrafter"/>
</dbReference>
<dbReference type="EMBL" id="CP070499">
    <property type="protein sequence ID" value="QSB13104.1"/>
    <property type="molecule type" value="Genomic_DNA"/>
</dbReference>
<evidence type="ECO:0000313" key="2">
    <source>
        <dbReference type="EMBL" id="QSB13104.1"/>
    </source>
</evidence>
<dbReference type="RefSeq" id="WP_239675170.1">
    <property type="nucleotide sequence ID" value="NZ_CP070499.1"/>
</dbReference>
<dbReference type="Proteomes" id="UP000662857">
    <property type="component" value="Chromosome"/>
</dbReference>
<dbReference type="InterPro" id="IPR036477">
    <property type="entry name" value="Formyl_transf_N_sf"/>
</dbReference>
<name>A0A895Y5V9_9ACTN</name>
<evidence type="ECO:0000313" key="3">
    <source>
        <dbReference type="Proteomes" id="UP000662857"/>
    </source>
</evidence>
<dbReference type="KEGG" id="nhy:JQS43_15815"/>
<dbReference type="InterPro" id="IPR002376">
    <property type="entry name" value="Formyl_transf_N"/>
</dbReference>
<dbReference type="AlphaFoldDB" id="A0A895Y5V9"/>
<keyword evidence="3" id="KW-1185">Reference proteome</keyword>
<dbReference type="InterPro" id="IPR011034">
    <property type="entry name" value="Formyl_transferase-like_C_sf"/>
</dbReference>
<dbReference type="GO" id="GO:0004479">
    <property type="term" value="F:methionyl-tRNA formyltransferase activity"/>
    <property type="evidence" value="ECO:0007669"/>
    <property type="project" value="TreeGrafter"/>
</dbReference>
<proteinExistence type="predicted"/>
<dbReference type="PANTHER" id="PTHR11138:SF5">
    <property type="entry name" value="METHIONYL-TRNA FORMYLTRANSFERASE, MITOCHONDRIAL"/>
    <property type="match status" value="1"/>
</dbReference>
<feature type="domain" description="Formyl transferase N-terminal" evidence="1">
    <location>
        <begin position="18"/>
        <end position="195"/>
    </location>
</feature>
<dbReference type="CDD" id="cd08369">
    <property type="entry name" value="FMT_core"/>
    <property type="match status" value="1"/>
</dbReference>
<sequence>MSSEVGIEGALDSTAMRVVLASMGAEEFGLLHRACAAAGHQPVAYAYSRSMRPRQPADAYAVSKLTGVIEALPTDVDLLLPADQAGLADSLAGHRPDLLVLYGFNWILPREVYQLPTFGTVNIHPSLLPRYRGPAPVHWAIRNGDPETGVTVHRVDDGVDTGPILAQRGGVPLGEDVHREQVHARLAPAVADALTTALARIAAGEPGEPQPAVTGPRAGFLEPEFSQVDWSHPARQIHNQVRVFRYIGSDTAPMARVGDKWVRLVRTSLTPADGLRVECGDGPIWIVESAPAEPPATDPR</sequence>
<dbReference type="Pfam" id="PF00551">
    <property type="entry name" value="Formyl_trans_N"/>
    <property type="match status" value="1"/>
</dbReference>
<organism evidence="2 3">
    <name type="scientific">Natronosporangium hydrolyticum</name>
    <dbReference type="NCBI Taxonomy" id="2811111"/>
    <lineage>
        <taxon>Bacteria</taxon>
        <taxon>Bacillati</taxon>
        <taxon>Actinomycetota</taxon>
        <taxon>Actinomycetes</taxon>
        <taxon>Micromonosporales</taxon>
        <taxon>Micromonosporaceae</taxon>
        <taxon>Natronosporangium</taxon>
    </lineage>
</organism>
<dbReference type="Gene3D" id="3.40.50.12230">
    <property type="match status" value="1"/>
</dbReference>
<dbReference type="PANTHER" id="PTHR11138">
    <property type="entry name" value="METHIONYL-TRNA FORMYLTRANSFERASE"/>
    <property type="match status" value="1"/>
</dbReference>
<evidence type="ECO:0000259" key="1">
    <source>
        <dbReference type="Pfam" id="PF00551"/>
    </source>
</evidence>
<dbReference type="SUPFAM" id="SSF50486">
    <property type="entry name" value="FMT C-terminal domain-like"/>
    <property type="match status" value="1"/>
</dbReference>
<accession>A0A895Y5V9</accession>
<reference evidence="2" key="1">
    <citation type="submission" date="2021-02" db="EMBL/GenBank/DDBJ databases">
        <title>Natrosporangium hydrolyticum gen. nov., sp. nov, a haloalkaliphilic actinobacterium from a soda solonchak soil.</title>
        <authorList>
            <person name="Sorokin D.Y."/>
            <person name="Khijniak T.V."/>
            <person name="Zakharycheva A.P."/>
            <person name="Boueva O.V."/>
            <person name="Ariskina E.V."/>
            <person name="Hahnke R.L."/>
            <person name="Bunk B."/>
            <person name="Sproer C."/>
            <person name="Schumann P."/>
            <person name="Evtushenko L.I."/>
            <person name="Kublanov I.V."/>
        </authorList>
    </citation>
    <scope>NUCLEOTIDE SEQUENCE</scope>
    <source>
        <strain evidence="2">DSM 106523</strain>
    </source>
</reference>